<dbReference type="RefSeq" id="WP_046107971.1">
    <property type="nucleotide sequence ID" value="NZ_JZEX01000081.1"/>
</dbReference>
<dbReference type="OrthoDB" id="9881714at2"/>
<keyword evidence="2" id="KW-1185">Reference proteome</keyword>
<protein>
    <submittedName>
        <fullName evidence="1">Uncharacterized protein</fullName>
    </submittedName>
</protein>
<dbReference type="Proteomes" id="UP000033632">
    <property type="component" value="Unassembled WGS sequence"/>
</dbReference>
<dbReference type="EMBL" id="JZEX01000081">
    <property type="protein sequence ID" value="KKB12381.1"/>
    <property type="molecule type" value="Genomic_DNA"/>
</dbReference>
<evidence type="ECO:0000313" key="2">
    <source>
        <dbReference type="Proteomes" id="UP000033632"/>
    </source>
</evidence>
<name>A0A0F5FU29_9HYPH</name>
<dbReference type="STRING" id="443610.VE25_07465"/>
<proteinExistence type="predicted"/>
<evidence type="ECO:0000313" key="1">
    <source>
        <dbReference type="EMBL" id="KKB12381.1"/>
    </source>
</evidence>
<sequence length="184" mass="21196">MSQFAKDHLPMNFHNATAPAASTPTLLAKLQRRSDSRQKRTVHIIMVLFKFDTEHCQKEIGAIRHRLNGLRYKAAMQTRYAHAFVVQTHLTADELMDQVRPVVSTDCVPSIERAWCFTPGADIAASEVLDPLTDYVREAWEEVRRWNDPARHRKPSPTQIFERKAIKPEDRHSTIRSRLLGKEA</sequence>
<dbReference type="PATRIC" id="fig|443610.3.peg.4060"/>
<gene>
    <name evidence="1" type="ORF">VE25_07465</name>
</gene>
<accession>A0A0F5FU29</accession>
<comment type="caution">
    <text evidence="1">The sequence shown here is derived from an EMBL/GenBank/DDBJ whole genome shotgun (WGS) entry which is preliminary data.</text>
</comment>
<reference evidence="1 2" key="1">
    <citation type="submission" date="2015-03" db="EMBL/GenBank/DDBJ databases">
        <authorList>
            <person name="Hassan Y.I."/>
            <person name="Lepp D."/>
            <person name="Li X.-Z."/>
            <person name="Zhou T."/>
        </authorList>
    </citation>
    <scope>NUCLEOTIDE SEQUENCE [LARGE SCALE GENOMIC DNA]</scope>
    <source>
        <strain evidence="1 2">BD-c194</strain>
    </source>
</reference>
<dbReference type="AlphaFoldDB" id="A0A0F5FU29"/>
<organism evidence="1 2">
    <name type="scientific">Devosia geojensis</name>
    <dbReference type="NCBI Taxonomy" id="443610"/>
    <lineage>
        <taxon>Bacteria</taxon>
        <taxon>Pseudomonadati</taxon>
        <taxon>Pseudomonadota</taxon>
        <taxon>Alphaproteobacteria</taxon>
        <taxon>Hyphomicrobiales</taxon>
        <taxon>Devosiaceae</taxon>
        <taxon>Devosia</taxon>
    </lineage>
</organism>